<evidence type="ECO:0000313" key="2">
    <source>
        <dbReference type="Proteomes" id="UP001202328"/>
    </source>
</evidence>
<gene>
    <name evidence="1" type="ORF">MKW98_011575</name>
</gene>
<proteinExistence type="predicted"/>
<reference evidence="1" key="1">
    <citation type="submission" date="2022-04" db="EMBL/GenBank/DDBJ databases">
        <title>A functionally conserved STORR gene fusion in Papaver species that diverged 16.8 million years ago.</title>
        <authorList>
            <person name="Catania T."/>
        </authorList>
    </citation>
    <scope>NUCLEOTIDE SEQUENCE</scope>
    <source>
        <strain evidence="1">S-188037</strain>
    </source>
</reference>
<keyword evidence="2" id="KW-1185">Reference proteome</keyword>
<sequence length="123" mass="14183">MKELQSLKMASKALQWSWRSDEVIEGLDSAAGRRLWLLSKRRKKAAKFIEYDSPFSEEEKKQAKTLKISCNLSNAACKLKLKSYKEAEKFCIEVAKCVEIGLPQLILLVVSSQCARRWSWIQE</sequence>
<dbReference type="Gene3D" id="1.10.150.160">
    <property type="match status" value="1"/>
</dbReference>
<organism evidence="1 2">
    <name type="scientific">Papaver atlanticum</name>
    <dbReference type="NCBI Taxonomy" id="357466"/>
    <lineage>
        <taxon>Eukaryota</taxon>
        <taxon>Viridiplantae</taxon>
        <taxon>Streptophyta</taxon>
        <taxon>Embryophyta</taxon>
        <taxon>Tracheophyta</taxon>
        <taxon>Spermatophyta</taxon>
        <taxon>Magnoliopsida</taxon>
        <taxon>Ranunculales</taxon>
        <taxon>Papaveraceae</taxon>
        <taxon>Papaveroideae</taxon>
        <taxon>Papaver</taxon>
    </lineage>
</organism>
<dbReference type="EMBL" id="JAJJMB010013055">
    <property type="protein sequence ID" value="KAI3871520.1"/>
    <property type="molecule type" value="Genomic_DNA"/>
</dbReference>
<name>A0AAD4S8U9_9MAGN</name>
<protein>
    <submittedName>
        <fullName evidence="1">Uncharacterized protein</fullName>
    </submittedName>
</protein>
<accession>A0AAD4S8U9</accession>
<comment type="caution">
    <text evidence="1">The sequence shown here is derived from an EMBL/GenBank/DDBJ whole genome shotgun (WGS) entry which is preliminary data.</text>
</comment>
<evidence type="ECO:0000313" key="1">
    <source>
        <dbReference type="EMBL" id="KAI3871520.1"/>
    </source>
</evidence>
<dbReference type="AlphaFoldDB" id="A0AAD4S8U9"/>
<dbReference type="Proteomes" id="UP001202328">
    <property type="component" value="Unassembled WGS sequence"/>
</dbReference>